<dbReference type="PRINTS" id="PR00238">
    <property type="entry name" value="OPSIN"/>
</dbReference>
<keyword evidence="12 13" id="KW-0807">Transducer</keyword>
<dbReference type="AlphaFoldDB" id="A0AAY4EE14"/>
<evidence type="ECO:0000256" key="4">
    <source>
        <dbReference type="ARBA" id="ARBA00022692"/>
    </source>
</evidence>
<dbReference type="GO" id="GO:0004930">
    <property type="term" value="F:G protein-coupled receptor activity"/>
    <property type="evidence" value="ECO:0007669"/>
    <property type="project" value="UniProtKB-KW"/>
</dbReference>
<reference evidence="15" key="3">
    <citation type="submission" date="2025-09" db="UniProtKB">
        <authorList>
            <consortium name="Ensembl"/>
        </authorList>
    </citation>
    <scope>IDENTIFICATION</scope>
</reference>
<dbReference type="Ensembl" id="ENSDCDT00010066485.1">
    <property type="protein sequence ID" value="ENSDCDP00010055880.1"/>
    <property type="gene ID" value="ENSDCDG00010031921.1"/>
</dbReference>
<feature type="transmembrane region" description="Helical" evidence="13">
    <location>
        <begin position="321"/>
        <end position="340"/>
    </location>
</feature>
<evidence type="ECO:0000256" key="3">
    <source>
        <dbReference type="ARBA" id="ARBA00022606"/>
    </source>
</evidence>
<accession>A0AAY4EE14</accession>
<reference evidence="15" key="2">
    <citation type="submission" date="2025-08" db="UniProtKB">
        <authorList>
            <consortium name="Ensembl"/>
        </authorList>
    </citation>
    <scope>IDENTIFICATION</scope>
</reference>
<feature type="transmembrane region" description="Helical" evidence="13">
    <location>
        <begin position="150"/>
        <end position="173"/>
    </location>
</feature>
<feature type="transmembrane region" description="Helical" evidence="13">
    <location>
        <begin position="285"/>
        <end position="309"/>
    </location>
</feature>
<proteinExistence type="inferred from homology"/>
<evidence type="ECO:0000256" key="6">
    <source>
        <dbReference type="ARBA" id="ARBA00022989"/>
    </source>
</evidence>
<keyword evidence="5 13" id="KW-0681">Retinal protein</keyword>
<evidence type="ECO:0000256" key="2">
    <source>
        <dbReference type="ARBA" id="ARBA00022543"/>
    </source>
</evidence>
<dbReference type="InterPro" id="IPR001760">
    <property type="entry name" value="Opsin"/>
</dbReference>
<keyword evidence="7 13" id="KW-0157">Chromophore</keyword>
<evidence type="ECO:0000256" key="13">
    <source>
        <dbReference type="RuleBase" id="RU004951"/>
    </source>
</evidence>
<dbReference type="PANTHER" id="PTHR24240">
    <property type="entry name" value="OPSIN"/>
    <property type="match status" value="1"/>
</dbReference>
<evidence type="ECO:0000256" key="8">
    <source>
        <dbReference type="ARBA" id="ARBA00023040"/>
    </source>
</evidence>
<feature type="transmembrane region" description="Helical" evidence="13">
    <location>
        <begin position="77"/>
        <end position="103"/>
    </location>
</feature>
<dbReference type="Proteomes" id="UP000694580">
    <property type="component" value="Chromosome 10"/>
</dbReference>
<comment type="caution">
    <text evidence="13">Lacks conserved residue(s) required for the propagation of feature annotation.</text>
</comment>
<keyword evidence="8 13" id="KW-0297">G-protein coupled receptor</keyword>
<evidence type="ECO:0000256" key="11">
    <source>
        <dbReference type="ARBA" id="ARBA00023170"/>
    </source>
</evidence>
<dbReference type="Pfam" id="PF00001">
    <property type="entry name" value="7tm_1"/>
    <property type="match status" value="1"/>
</dbReference>
<protein>
    <recommendedName>
        <fullName evidence="14">G-protein coupled receptors family 1 profile domain-containing protein</fullName>
    </recommendedName>
</protein>
<evidence type="ECO:0000256" key="1">
    <source>
        <dbReference type="ARBA" id="ARBA00004141"/>
    </source>
</evidence>
<reference evidence="15 16" key="1">
    <citation type="submission" date="2020-06" db="EMBL/GenBank/DDBJ databases">
        <authorList>
            <consortium name="Wellcome Sanger Institute Data Sharing"/>
        </authorList>
    </citation>
    <scope>NUCLEOTIDE SEQUENCE [LARGE SCALE GENOMIC DNA]</scope>
</reference>
<dbReference type="PROSITE" id="PS00237">
    <property type="entry name" value="G_PROTEIN_RECEP_F1_1"/>
    <property type="match status" value="1"/>
</dbReference>
<dbReference type="GO" id="GO:0007601">
    <property type="term" value="P:visual perception"/>
    <property type="evidence" value="ECO:0007669"/>
    <property type="project" value="InterPro"/>
</dbReference>
<keyword evidence="16" id="KW-1185">Reference proteome</keyword>
<sequence>MPRNLVSHFSVSCLKKSPAVPPVGKEGYFRAGRLGVFFCFFYSLVGWCSVLKSHRMNSARFSPNLTMNMAIMPRSGYSLFAAILGVFSVAGILLNALVIIVTLRHKQLRQPLNYALVNLAVADLGCAALGGVPTVVTTAMGYFSLGRIGCVLEAFAVAFFGIAALCSVAVIALDRYVVVCRPLGTVTFQTKHAMAGVAASWVWSFIWNTPPLFGWGGYELEGVQTSCGPDWYSRDLGTRSFIICYFLFCFAIPFSTIVVSYTSLLHKLRQVGAGETDKALVSRMVVVMVLAFLLTWLPYASFALSVVIIPDLYINPVIAAVPMYLTKCSTVFNPIIYIFMNRQVSRREKDDKRPDCNSALHCVCVCVSSKHSPIPLYLQQAIMQRGTVHPLHFITVLFSPIYSHFIFDSAWFLTLSFLFFFFYSY</sequence>
<keyword evidence="9 13" id="KW-0472">Membrane</keyword>
<evidence type="ECO:0000313" key="15">
    <source>
        <dbReference type="Ensembl" id="ENSDCDP00010055880.1"/>
    </source>
</evidence>
<keyword evidence="4 13" id="KW-0812">Transmembrane</keyword>
<evidence type="ECO:0000256" key="7">
    <source>
        <dbReference type="ARBA" id="ARBA00022991"/>
    </source>
</evidence>
<dbReference type="InterPro" id="IPR000276">
    <property type="entry name" value="GPCR_Rhodpsn"/>
</dbReference>
<keyword evidence="2 13" id="KW-0600">Photoreceptor protein</keyword>
<keyword evidence="11 13" id="KW-0675">Receptor</keyword>
<organism evidence="15 16">
    <name type="scientific">Denticeps clupeoides</name>
    <name type="common">denticle herring</name>
    <dbReference type="NCBI Taxonomy" id="299321"/>
    <lineage>
        <taxon>Eukaryota</taxon>
        <taxon>Metazoa</taxon>
        <taxon>Chordata</taxon>
        <taxon>Craniata</taxon>
        <taxon>Vertebrata</taxon>
        <taxon>Euteleostomi</taxon>
        <taxon>Actinopterygii</taxon>
        <taxon>Neopterygii</taxon>
        <taxon>Teleostei</taxon>
        <taxon>Clupei</taxon>
        <taxon>Clupeiformes</taxon>
        <taxon>Denticipitoidei</taxon>
        <taxon>Denticipitidae</taxon>
        <taxon>Denticeps</taxon>
    </lineage>
</organism>
<dbReference type="PROSITE" id="PS50262">
    <property type="entry name" value="G_PROTEIN_RECEP_F1_2"/>
    <property type="match status" value="1"/>
</dbReference>
<evidence type="ECO:0000256" key="9">
    <source>
        <dbReference type="ARBA" id="ARBA00023136"/>
    </source>
</evidence>
<evidence type="ECO:0000256" key="10">
    <source>
        <dbReference type="ARBA" id="ARBA00023157"/>
    </source>
</evidence>
<evidence type="ECO:0000256" key="5">
    <source>
        <dbReference type="ARBA" id="ARBA00022925"/>
    </source>
</evidence>
<comment type="similarity">
    <text evidence="13">Belongs to the G-protein coupled receptor 1 family. Opsin subfamily.</text>
</comment>
<dbReference type="InterPro" id="IPR017452">
    <property type="entry name" value="GPCR_Rhodpsn_7TM"/>
</dbReference>
<dbReference type="GeneTree" id="ENSGT01030000234549"/>
<dbReference type="GO" id="GO:0016020">
    <property type="term" value="C:membrane"/>
    <property type="evidence" value="ECO:0007669"/>
    <property type="project" value="UniProtKB-SubCell"/>
</dbReference>
<evidence type="ECO:0000313" key="16">
    <source>
        <dbReference type="Proteomes" id="UP000694580"/>
    </source>
</evidence>
<dbReference type="PRINTS" id="PR00237">
    <property type="entry name" value="GPCRRHODOPSN"/>
</dbReference>
<comment type="subcellular location">
    <subcellularLocation>
        <location evidence="1 13">Membrane</location>
        <topology evidence="1 13">Multi-pass membrane protein</topology>
    </subcellularLocation>
</comment>
<dbReference type="GO" id="GO:0007602">
    <property type="term" value="P:phototransduction"/>
    <property type="evidence" value="ECO:0007669"/>
    <property type="project" value="UniProtKB-KW"/>
</dbReference>
<keyword evidence="6 13" id="KW-1133">Transmembrane helix</keyword>
<keyword evidence="10" id="KW-1015">Disulfide bond</keyword>
<feature type="domain" description="G-protein coupled receptors family 1 profile" evidence="14">
    <location>
        <begin position="94"/>
        <end position="337"/>
    </location>
</feature>
<feature type="transmembrane region" description="Helical" evidence="13">
    <location>
        <begin position="31"/>
        <end position="51"/>
    </location>
</feature>
<dbReference type="InterPro" id="IPR050125">
    <property type="entry name" value="GPCR_opsins"/>
</dbReference>
<feature type="transmembrane region" description="Helical" evidence="13">
    <location>
        <begin position="240"/>
        <end position="264"/>
    </location>
</feature>
<keyword evidence="3 13" id="KW-0716">Sensory transduction</keyword>
<name>A0AAY4EE14_9TELE</name>
<evidence type="ECO:0000259" key="14">
    <source>
        <dbReference type="PROSITE" id="PS50262"/>
    </source>
</evidence>
<dbReference type="GO" id="GO:0009881">
    <property type="term" value="F:photoreceptor activity"/>
    <property type="evidence" value="ECO:0007669"/>
    <property type="project" value="UniProtKB-KW"/>
</dbReference>
<dbReference type="Gene3D" id="1.20.1070.10">
    <property type="entry name" value="Rhodopsin 7-helix transmembrane proteins"/>
    <property type="match status" value="1"/>
</dbReference>
<gene>
    <name evidence="15" type="primary">parapinopsina</name>
</gene>
<dbReference type="SUPFAM" id="SSF81321">
    <property type="entry name" value="Family A G protein-coupled receptor-like"/>
    <property type="match status" value="1"/>
</dbReference>
<feature type="transmembrane region" description="Helical" evidence="13">
    <location>
        <begin position="115"/>
        <end position="143"/>
    </location>
</feature>
<feature type="transmembrane region" description="Helical" evidence="13">
    <location>
        <begin position="405"/>
        <end position="423"/>
    </location>
</feature>
<evidence type="ECO:0000256" key="12">
    <source>
        <dbReference type="ARBA" id="ARBA00023224"/>
    </source>
</evidence>